<dbReference type="AlphaFoldDB" id="A0A6V7VA24"/>
<protein>
    <submittedName>
        <fullName evidence="1">Uncharacterized protein</fullName>
    </submittedName>
</protein>
<comment type="caution">
    <text evidence="1">The sequence shown here is derived from an EMBL/GenBank/DDBJ whole genome shotgun (WGS) entry which is preliminary data.</text>
</comment>
<gene>
    <name evidence="1" type="ORF">MENT_LOCUS22538</name>
</gene>
<name>A0A6V7VA24_MELEN</name>
<reference evidence="1 2" key="1">
    <citation type="submission" date="2020-08" db="EMBL/GenBank/DDBJ databases">
        <authorList>
            <person name="Koutsovoulos G."/>
            <person name="Danchin GJ E."/>
        </authorList>
    </citation>
    <scope>NUCLEOTIDE SEQUENCE [LARGE SCALE GENOMIC DNA]</scope>
</reference>
<evidence type="ECO:0000313" key="1">
    <source>
        <dbReference type="EMBL" id="CAD2171101.1"/>
    </source>
</evidence>
<evidence type="ECO:0000313" key="2">
    <source>
        <dbReference type="Proteomes" id="UP000580250"/>
    </source>
</evidence>
<proteinExistence type="predicted"/>
<dbReference type="Proteomes" id="UP000580250">
    <property type="component" value="Unassembled WGS sequence"/>
</dbReference>
<accession>A0A6V7VA24</accession>
<dbReference type="OrthoDB" id="2014825at2759"/>
<dbReference type="EMBL" id="CAJEWN010000178">
    <property type="protein sequence ID" value="CAD2171101.1"/>
    <property type="molecule type" value="Genomic_DNA"/>
</dbReference>
<organism evidence="1 2">
    <name type="scientific">Meloidogyne enterolobii</name>
    <name type="common">Root-knot nematode worm</name>
    <name type="synonym">Meloidogyne mayaguensis</name>
    <dbReference type="NCBI Taxonomy" id="390850"/>
    <lineage>
        <taxon>Eukaryota</taxon>
        <taxon>Metazoa</taxon>
        <taxon>Ecdysozoa</taxon>
        <taxon>Nematoda</taxon>
        <taxon>Chromadorea</taxon>
        <taxon>Rhabditida</taxon>
        <taxon>Tylenchina</taxon>
        <taxon>Tylenchomorpha</taxon>
        <taxon>Tylenchoidea</taxon>
        <taxon>Meloidogynidae</taxon>
        <taxon>Meloidogyninae</taxon>
        <taxon>Meloidogyne</taxon>
    </lineage>
</organism>
<sequence>MTYELMHALQGDANEKLHSLDYLYSQFYLQNEKDSSMEVTMEATTEYKPIHGIPQIIKDKDINCLAFAFLLNISSSILIPFDLF</sequence>